<keyword evidence="3 5" id="KW-1133">Transmembrane helix</keyword>
<evidence type="ECO:0000313" key="6">
    <source>
        <dbReference type="EMBL" id="AIG25114.1"/>
    </source>
</evidence>
<accession>A0A075QZT3</accession>
<keyword evidence="4 5" id="KW-0472">Membrane</keyword>
<proteinExistence type="predicted"/>
<dbReference type="RefSeq" id="WP_003335390.1">
    <property type="nucleotide sequence ID" value="NZ_CP007806.1"/>
</dbReference>
<dbReference type="HOGENOM" id="CLU_143991_0_0_9"/>
<evidence type="ECO:0000256" key="4">
    <source>
        <dbReference type="ARBA" id="ARBA00023136"/>
    </source>
</evidence>
<dbReference type="EMBL" id="CP007806">
    <property type="protein sequence ID" value="AIG25114.1"/>
    <property type="molecule type" value="Genomic_DNA"/>
</dbReference>
<dbReference type="Proteomes" id="UP000005850">
    <property type="component" value="Chromosome"/>
</dbReference>
<gene>
    <name evidence="6" type="ORF">BRLA_c007560</name>
</gene>
<reference evidence="6 7" key="1">
    <citation type="journal article" date="2011" name="J. Bacteriol.">
        <title>Genome sequence of Brevibacillus laterosporus LMG 15441, a pathogen of invertebrates.</title>
        <authorList>
            <person name="Djukic M."/>
            <person name="Poehlein A."/>
            <person name="Thurmer A."/>
            <person name="Daniel R."/>
        </authorList>
    </citation>
    <scope>NUCLEOTIDE SEQUENCE [LARGE SCALE GENOMIC DNA]</scope>
    <source>
        <strain evidence="6 7">LMG 15441</strain>
    </source>
</reference>
<feature type="transmembrane region" description="Helical" evidence="5">
    <location>
        <begin position="60"/>
        <end position="83"/>
    </location>
</feature>
<dbReference type="Pfam" id="PF11023">
    <property type="entry name" value="DUF2614"/>
    <property type="match status" value="1"/>
</dbReference>
<keyword evidence="1" id="KW-1003">Cell membrane</keyword>
<evidence type="ECO:0000256" key="2">
    <source>
        <dbReference type="ARBA" id="ARBA00022692"/>
    </source>
</evidence>
<evidence type="ECO:0000256" key="3">
    <source>
        <dbReference type="ARBA" id="ARBA00022989"/>
    </source>
</evidence>
<dbReference type="InterPro" id="IPR020912">
    <property type="entry name" value="UPF0295"/>
</dbReference>
<keyword evidence="2 5" id="KW-0812">Transmembrane</keyword>
<evidence type="ECO:0000313" key="7">
    <source>
        <dbReference type="Proteomes" id="UP000005850"/>
    </source>
</evidence>
<keyword evidence="7" id="KW-1185">Reference proteome</keyword>
<evidence type="ECO:0000256" key="5">
    <source>
        <dbReference type="SAM" id="Phobius"/>
    </source>
</evidence>
<sequence length="138" mass="15550">MKNVDRLSKIKRIRGWANWNMLIGIILMYIGYISFAGYLFKWFVDIPLLGTLSQQLKGSHMTFTIILIIGFLMMMVSTVLYMVSGMVSTTSPQVQCPSCGKVTKMLGKEDACMFCGQPLLLEEDTPEPPSSLEQKIRS</sequence>
<organism evidence="6 7">
    <name type="scientific">Brevibacillus laterosporus LMG 15441</name>
    <dbReference type="NCBI Taxonomy" id="1042163"/>
    <lineage>
        <taxon>Bacteria</taxon>
        <taxon>Bacillati</taxon>
        <taxon>Bacillota</taxon>
        <taxon>Bacilli</taxon>
        <taxon>Bacillales</taxon>
        <taxon>Paenibacillaceae</taxon>
        <taxon>Brevibacillus</taxon>
    </lineage>
</organism>
<evidence type="ECO:0000256" key="1">
    <source>
        <dbReference type="ARBA" id="ARBA00022475"/>
    </source>
</evidence>
<dbReference type="eggNOG" id="ENOG50313Y4">
    <property type="taxonomic scope" value="Bacteria"/>
</dbReference>
<dbReference type="NCBIfam" id="NF002796">
    <property type="entry name" value="PRK02935.1"/>
    <property type="match status" value="1"/>
</dbReference>
<name>A0A075QZT3_BRELA</name>
<dbReference type="KEGG" id="blr:BRLA_c007560"/>
<feature type="transmembrane region" description="Helical" evidence="5">
    <location>
        <begin position="21"/>
        <end position="40"/>
    </location>
</feature>
<dbReference type="STRING" id="1042163.BRLA_c007560"/>
<dbReference type="AlphaFoldDB" id="A0A075QZT3"/>
<protein>
    <submittedName>
        <fullName evidence="6">Uncharacterized protein</fullName>
    </submittedName>
</protein>